<reference evidence="8" key="1">
    <citation type="journal article" date="2023" name="Front. Microbiol.">
        <title>Ralstonia chuxiongensis sp. nov., Ralstonia mojiangensis sp. nov., and Ralstonia soli sp. nov., isolated from tobacco fields, are three novel species in the family Burkholderiaceae.</title>
        <authorList>
            <person name="Lu C.H."/>
            <person name="Zhang Y.Y."/>
            <person name="Jiang N."/>
            <person name="Chen W."/>
            <person name="Shao X."/>
            <person name="Zhao Z.M."/>
            <person name="Lu W.L."/>
            <person name="Hu X."/>
            <person name="Xi Y.X."/>
            <person name="Zou S.Y."/>
            <person name="Wei Q.J."/>
            <person name="Lin Z.L."/>
            <person name="Gong L."/>
            <person name="Gai X.T."/>
            <person name="Zhang L.Q."/>
            <person name="Li J.Y."/>
            <person name="Jin Y."/>
            <person name="Xia Z.Y."/>
        </authorList>
    </citation>
    <scope>NUCLEOTIDE SEQUENCE [LARGE SCALE GENOMIC DNA]</scope>
    <source>
        <strain evidence="8">21YRMH01-3</strain>
    </source>
</reference>
<evidence type="ECO:0000256" key="2">
    <source>
        <dbReference type="ARBA" id="ARBA00022898"/>
    </source>
</evidence>
<dbReference type="AlphaFoldDB" id="A0AA41WU31"/>
<dbReference type="InterPro" id="IPR004839">
    <property type="entry name" value="Aminotransferase_I/II_large"/>
</dbReference>
<dbReference type="InterPro" id="IPR051446">
    <property type="entry name" value="HTH_trans_reg/aminotransferase"/>
</dbReference>
<keyword evidence="8" id="KW-1185">Reference proteome</keyword>
<dbReference type="RefSeq" id="WP_253536707.1">
    <property type="nucleotide sequence ID" value="NZ_JAMYWC010000003.1"/>
</dbReference>
<sequence length="517" mass="57667">MSVQYLYTLSWCFLYSFQPASAYLVMNSTSHIISLDGRRAAARPAAEQLPDPIPSAQMTLVDQLTEWARMRIDERVFRAGMRMPSIRQLAQEKSISRFTVVEAYERLVAQGYLESRRGSGFYVKERHTPLPEEPVAPPPTAARKIDVTWLLRNMFHSAEPRKAPGVGFLPNEWLDGELIANALRSLGRLNGNQFLSLGTPQGFLPLRQQLQTRLAELEIGARPEQIVVTSGITASLDLIARQYVQPGDTVLVGDPAWFLMFGRFAAQGAQVIGVPYTTEGPDLVALEGLVQARRPKLLVINSILHNPTGTSLSAAKAFQLLRLAEQYGFLIVEDDIYGDLAPPGYQATRLASLDQLRRVIYLNSFSKTLAVNLRVGFIACHPELAKNLTDAKLLTGFATPEINERVLYKILTEGQYRKHVERVRGRLDRARDAVQRNLERMGLKLFAQQGAGMFLWADTGQDTNAIARAGHEHGYVFAPGSLFSPSQMPSTWMRFNIATSTDPDLLRFLAEQLERGA</sequence>
<dbReference type="InterPro" id="IPR000524">
    <property type="entry name" value="Tscrpt_reg_HTH_GntR"/>
</dbReference>
<proteinExistence type="inferred from homology"/>
<dbReference type="InterPro" id="IPR036390">
    <property type="entry name" value="WH_DNA-bd_sf"/>
</dbReference>
<feature type="domain" description="HTH gntR-type" evidence="6">
    <location>
        <begin position="58"/>
        <end position="126"/>
    </location>
</feature>
<dbReference type="GO" id="GO:0030170">
    <property type="term" value="F:pyridoxal phosphate binding"/>
    <property type="evidence" value="ECO:0007669"/>
    <property type="project" value="InterPro"/>
</dbReference>
<gene>
    <name evidence="7" type="ORF">NKG59_10835</name>
</gene>
<organism evidence="7 8">
    <name type="scientific">Ralstonia chuxiongensis</name>
    <dbReference type="NCBI Taxonomy" id="2957504"/>
    <lineage>
        <taxon>Bacteria</taxon>
        <taxon>Pseudomonadati</taxon>
        <taxon>Pseudomonadota</taxon>
        <taxon>Betaproteobacteria</taxon>
        <taxon>Burkholderiales</taxon>
        <taxon>Burkholderiaceae</taxon>
        <taxon>Ralstonia</taxon>
    </lineage>
</organism>
<dbReference type="GO" id="GO:0003700">
    <property type="term" value="F:DNA-binding transcription factor activity"/>
    <property type="evidence" value="ECO:0007669"/>
    <property type="project" value="InterPro"/>
</dbReference>
<dbReference type="PANTHER" id="PTHR46577">
    <property type="entry name" value="HTH-TYPE TRANSCRIPTIONAL REGULATORY PROTEIN GABR"/>
    <property type="match status" value="1"/>
</dbReference>
<dbReference type="InterPro" id="IPR015421">
    <property type="entry name" value="PyrdxlP-dep_Trfase_major"/>
</dbReference>
<dbReference type="CDD" id="cd07377">
    <property type="entry name" value="WHTH_GntR"/>
    <property type="match status" value="1"/>
</dbReference>
<dbReference type="PANTHER" id="PTHR46577:SF2">
    <property type="entry name" value="TRANSCRIPTIONAL REGULATORY PROTEIN"/>
    <property type="match status" value="1"/>
</dbReference>
<dbReference type="Pfam" id="PF00392">
    <property type="entry name" value="GntR"/>
    <property type="match status" value="1"/>
</dbReference>
<keyword evidence="3" id="KW-0805">Transcription regulation</keyword>
<keyword evidence="7" id="KW-0032">Aminotransferase</keyword>
<comment type="caution">
    <text evidence="7">The sequence shown here is derived from an EMBL/GenBank/DDBJ whole genome shotgun (WGS) entry which is preliminary data.</text>
</comment>
<evidence type="ECO:0000259" key="6">
    <source>
        <dbReference type="PROSITE" id="PS50949"/>
    </source>
</evidence>
<dbReference type="PRINTS" id="PR00035">
    <property type="entry name" value="HTHGNTR"/>
</dbReference>
<dbReference type="GO" id="GO:0008483">
    <property type="term" value="F:transaminase activity"/>
    <property type="evidence" value="ECO:0007669"/>
    <property type="project" value="UniProtKB-KW"/>
</dbReference>
<dbReference type="Gene3D" id="1.10.10.10">
    <property type="entry name" value="Winged helix-like DNA-binding domain superfamily/Winged helix DNA-binding domain"/>
    <property type="match status" value="1"/>
</dbReference>
<dbReference type="GO" id="GO:0003677">
    <property type="term" value="F:DNA binding"/>
    <property type="evidence" value="ECO:0007669"/>
    <property type="project" value="UniProtKB-KW"/>
</dbReference>
<protein>
    <submittedName>
        <fullName evidence="7">PLP-dependent aminotransferase family protein</fullName>
    </submittedName>
</protein>
<dbReference type="InterPro" id="IPR015424">
    <property type="entry name" value="PyrdxlP-dep_Trfase"/>
</dbReference>
<dbReference type="CDD" id="cd00609">
    <property type="entry name" value="AAT_like"/>
    <property type="match status" value="1"/>
</dbReference>
<dbReference type="Proteomes" id="UP001162793">
    <property type="component" value="Unassembled WGS sequence"/>
</dbReference>
<evidence type="ECO:0000313" key="7">
    <source>
        <dbReference type="EMBL" id="MCP1172854.1"/>
    </source>
</evidence>
<evidence type="ECO:0000256" key="5">
    <source>
        <dbReference type="ARBA" id="ARBA00023163"/>
    </source>
</evidence>
<dbReference type="SUPFAM" id="SSF53383">
    <property type="entry name" value="PLP-dependent transferases"/>
    <property type="match status" value="1"/>
</dbReference>
<keyword evidence="2" id="KW-0663">Pyridoxal phosphate</keyword>
<accession>A0AA41WU31</accession>
<keyword evidence="4" id="KW-0238">DNA-binding</keyword>
<dbReference type="EMBL" id="JAMYWC010000003">
    <property type="protein sequence ID" value="MCP1172854.1"/>
    <property type="molecule type" value="Genomic_DNA"/>
</dbReference>
<dbReference type="InterPro" id="IPR036388">
    <property type="entry name" value="WH-like_DNA-bd_sf"/>
</dbReference>
<dbReference type="SUPFAM" id="SSF46785">
    <property type="entry name" value="Winged helix' DNA-binding domain"/>
    <property type="match status" value="1"/>
</dbReference>
<dbReference type="Gene3D" id="3.40.640.10">
    <property type="entry name" value="Type I PLP-dependent aspartate aminotransferase-like (Major domain)"/>
    <property type="match status" value="1"/>
</dbReference>
<keyword evidence="5" id="KW-0804">Transcription</keyword>
<evidence type="ECO:0000256" key="4">
    <source>
        <dbReference type="ARBA" id="ARBA00023125"/>
    </source>
</evidence>
<keyword evidence="7" id="KW-0808">Transferase</keyword>
<comment type="similarity">
    <text evidence="1">In the C-terminal section; belongs to the class-I pyridoxal-phosphate-dependent aminotransferase family.</text>
</comment>
<name>A0AA41WU31_9RALS</name>
<evidence type="ECO:0000313" key="8">
    <source>
        <dbReference type="Proteomes" id="UP001162793"/>
    </source>
</evidence>
<evidence type="ECO:0000256" key="3">
    <source>
        <dbReference type="ARBA" id="ARBA00023015"/>
    </source>
</evidence>
<dbReference type="Pfam" id="PF00155">
    <property type="entry name" value="Aminotran_1_2"/>
    <property type="match status" value="1"/>
</dbReference>
<dbReference type="SMART" id="SM00345">
    <property type="entry name" value="HTH_GNTR"/>
    <property type="match status" value="1"/>
</dbReference>
<dbReference type="PROSITE" id="PS50949">
    <property type="entry name" value="HTH_GNTR"/>
    <property type="match status" value="1"/>
</dbReference>
<evidence type="ECO:0000256" key="1">
    <source>
        <dbReference type="ARBA" id="ARBA00005384"/>
    </source>
</evidence>